<dbReference type="Proteomes" id="UP001183390">
    <property type="component" value="Unassembled WGS sequence"/>
</dbReference>
<keyword evidence="2 4" id="KW-0238">DNA-binding</keyword>
<evidence type="ECO:0000259" key="5">
    <source>
        <dbReference type="PROSITE" id="PS50977"/>
    </source>
</evidence>
<accession>A0ABU2MC68</accession>
<dbReference type="InterPro" id="IPR036271">
    <property type="entry name" value="Tet_transcr_reg_TetR-rel_C_sf"/>
</dbReference>
<feature type="DNA-binding region" description="H-T-H motif" evidence="4">
    <location>
        <begin position="37"/>
        <end position="56"/>
    </location>
</feature>
<dbReference type="RefSeq" id="WP_311512848.1">
    <property type="nucleotide sequence ID" value="NZ_JAVREP010000011.1"/>
</dbReference>
<evidence type="ECO:0000313" key="6">
    <source>
        <dbReference type="EMBL" id="MDT0330278.1"/>
    </source>
</evidence>
<comment type="caution">
    <text evidence="6">The sequence shown here is derived from an EMBL/GenBank/DDBJ whole genome shotgun (WGS) entry which is preliminary data.</text>
</comment>
<organism evidence="6 7">
    <name type="scientific">Nocardiopsis lambiniae</name>
    <dbReference type="NCBI Taxonomy" id="3075539"/>
    <lineage>
        <taxon>Bacteria</taxon>
        <taxon>Bacillati</taxon>
        <taxon>Actinomycetota</taxon>
        <taxon>Actinomycetes</taxon>
        <taxon>Streptosporangiales</taxon>
        <taxon>Nocardiopsidaceae</taxon>
        <taxon>Nocardiopsis</taxon>
    </lineage>
</organism>
<dbReference type="PANTHER" id="PTHR30055">
    <property type="entry name" value="HTH-TYPE TRANSCRIPTIONAL REGULATOR RUTR"/>
    <property type="match status" value="1"/>
</dbReference>
<dbReference type="InterPro" id="IPR050109">
    <property type="entry name" value="HTH-type_TetR-like_transc_reg"/>
</dbReference>
<dbReference type="PRINTS" id="PR00455">
    <property type="entry name" value="HTHTETR"/>
</dbReference>
<evidence type="ECO:0000313" key="7">
    <source>
        <dbReference type="Proteomes" id="UP001183390"/>
    </source>
</evidence>
<feature type="domain" description="HTH tetR-type" evidence="5">
    <location>
        <begin position="14"/>
        <end position="74"/>
    </location>
</feature>
<name>A0ABU2MC68_9ACTN</name>
<dbReference type="InterPro" id="IPR001647">
    <property type="entry name" value="HTH_TetR"/>
</dbReference>
<evidence type="ECO:0000256" key="4">
    <source>
        <dbReference type="PROSITE-ProRule" id="PRU00335"/>
    </source>
</evidence>
<proteinExistence type="predicted"/>
<sequence>MDTHTVDGRTARSRATRARIALAAARLFTARGYAATSVQAVADEAGVGVQTVYYTFRTKAAVLKEAVDMVVAGDDEPVPTLERPWVREALAAPDAAGQVRLQVAGTAAIMVRGAGLLEAVRGAAGDEPDLAALWEVNVAQRRTVQRVFADALADRGALRPGTGPEEAADTMLGLLSPELFTLYTAHVGRPVRWWRDWATDAVLCQVVGASS</sequence>
<dbReference type="PROSITE" id="PS50977">
    <property type="entry name" value="HTH_TETR_2"/>
    <property type="match status" value="1"/>
</dbReference>
<dbReference type="EMBL" id="JAVREP010000011">
    <property type="protein sequence ID" value="MDT0330278.1"/>
    <property type="molecule type" value="Genomic_DNA"/>
</dbReference>
<evidence type="ECO:0000256" key="2">
    <source>
        <dbReference type="ARBA" id="ARBA00023125"/>
    </source>
</evidence>
<protein>
    <submittedName>
        <fullName evidence="6">Helix-turn-helix domain-containing protein</fullName>
    </submittedName>
</protein>
<keyword evidence="3" id="KW-0804">Transcription</keyword>
<keyword evidence="1" id="KW-0805">Transcription regulation</keyword>
<dbReference type="SUPFAM" id="SSF46689">
    <property type="entry name" value="Homeodomain-like"/>
    <property type="match status" value="1"/>
</dbReference>
<dbReference type="Pfam" id="PF00440">
    <property type="entry name" value="TetR_N"/>
    <property type="match status" value="1"/>
</dbReference>
<dbReference type="InterPro" id="IPR009057">
    <property type="entry name" value="Homeodomain-like_sf"/>
</dbReference>
<gene>
    <name evidence="6" type="ORF">RM479_17830</name>
</gene>
<reference evidence="7" key="1">
    <citation type="submission" date="2023-07" db="EMBL/GenBank/DDBJ databases">
        <title>30 novel species of actinomycetes from the DSMZ collection.</title>
        <authorList>
            <person name="Nouioui I."/>
        </authorList>
    </citation>
    <scope>NUCLEOTIDE SEQUENCE [LARGE SCALE GENOMIC DNA]</scope>
    <source>
        <strain evidence="7">DSM 44743</strain>
    </source>
</reference>
<dbReference type="SUPFAM" id="SSF48498">
    <property type="entry name" value="Tetracyclin repressor-like, C-terminal domain"/>
    <property type="match status" value="1"/>
</dbReference>
<dbReference type="PANTHER" id="PTHR30055:SF234">
    <property type="entry name" value="HTH-TYPE TRANSCRIPTIONAL REGULATOR BETI"/>
    <property type="match status" value="1"/>
</dbReference>
<evidence type="ECO:0000256" key="3">
    <source>
        <dbReference type="ARBA" id="ARBA00023163"/>
    </source>
</evidence>
<evidence type="ECO:0000256" key="1">
    <source>
        <dbReference type="ARBA" id="ARBA00023015"/>
    </source>
</evidence>
<dbReference type="Gene3D" id="1.10.357.10">
    <property type="entry name" value="Tetracycline Repressor, domain 2"/>
    <property type="match status" value="1"/>
</dbReference>
<keyword evidence="7" id="KW-1185">Reference proteome</keyword>